<dbReference type="Proteomes" id="UP000182427">
    <property type="component" value="Chromosome I"/>
</dbReference>
<keyword evidence="2" id="KW-0472">Membrane</keyword>
<dbReference type="RefSeq" id="WP_083345817.1">
    <property type="nucleotide sequence ID" value="NZ_LT629690.1"/>
</dbReference>
<feature type="transmembrane region" description="Helical" evidence="2">
    <location>
        <begin position="12"/>
        <end position="36"/>
    </location>
</feature>
<gene>
    <name evidence="3" type="ORF">SAMN05444167_2959</name>
</gene>
<feature type="compositionally biased region" description="Low complexity" evidence="1">
    <location>
        <begin position="52"/>
        <end position="73"/>
    </location>
</feature>
<dbReference type="AlphaFoldDB" id="A0A1G7MZH7"/>
<keyword evidence="2" id="KW-0812">Transmembrane</keyword>
<reference evidence="3 4" key="1">
    <citation type="submission" date="2016-10" db="EMBL/GenBank/DDBJ databases">
        <authorList>
            <person name="de Groot N.N."/>
        </authorList>
    </citation>
    <scope>NUCLEOTIDE SEQUENCE [LARGE SCALE GENOMIC DNA]</scope>
    <source>
        <strain evidence="3 4">GAS232</strain>
    </source>
</reference>
<proteinExistence type="predicted"/>
<evidence type="ECO:0000313" key="4">
    <source>
        <dbReference type="Proteomes" id="UP000182427"/>
    </source>
</evidence>
<feature type="region of interest" description="Disordered" evidence="1">
    <location>
        <begin position="45"/>
        <end position="73"/>
    </location>
</feature>
<keyword evidence="4" id="KW-1185">Reference proteome</keyword>
<name>A0A1G7MZH7_9BACT</name>
<evidence type="ECO:0000256" key="1">
    <source>
        <dbReference type="SAM" id="MobiDB-lite"/>
    </source>
</evidence>
<evidence type="ECO:0000313" key="3">
    <source>
        <dbReference type="EMBL" id="SDF67245.1"/>
    </source>
</evidence>
<evidence type="ECO:0000256" key="2">
    <source>
        <dbReference type="SAM" id="Phobius"/>
    </source>
</evidence>
<dbReference type="OrthoDB" id="116258at2"/>
<dbReference type="EMBL" id="LT629690">
    <property type="protein sequence ID" value="SDF67245.1"/>
    <property type="molecule type" value="Genomic_DNA"/>
</dbReference>
<organism evidence="3 4">
    <name type="scientific">Terriglobus roseus</name>
    <dbReference type="NCBI Taxonomy" id="392734"/>
    <lineage>
        <taxon>Bacteria</taxon>
        <taxon>Pseudomonadati</taxon>
        <taxon>Acidobacteriota</taxon>
        <taxon>Terriglobia</taxon>
        <taxon>Terriglobales</taxon>
        <taxon>Acidobacteriaceae</taxon>
        <taxon>Terriglobus</taxon>
    </lineage>
</organism>
<accession>A0A1G7MZH7</accession>
<sequence length="188" mass="19635">MPDEQPSKGSFFTTLPGVLTGIAAVLTALTGFWAIFHHDTPANPPKAAIIDGPPSGAATSPSSGTTPQSTAAQTSAAVNAGSATPISAVSLTSRKQLTTRLEGKTFHHNMTGTMLNLDSGQTIDFEKLRQIDFGNVNGDAHLVAVTITLNDGRTVPGDLPTNYAFAGDSDLGPFTIFVQDVRQIVFTH</sequence>
<keyword evidence="2" id="KW-1133">Transmembrane helix</keyword>
<protein>
    <submittedName>
        <fullName evidence="3">Uncharacterized protein</fullName>
    </submittedName>
</protein>